<organism evidence="2 3">
    <name type="scientific">Salinarimonas ramus</name>
    <dbReference type="NCBI Taxonomy" id="690164"/>
    <lineage>
        <taxon>Bacteria</taxon>
        <taxon>Pseudomonadati</taxon>
        <taxon>Pseudomonadota</taxon>
        <taxon>Alphaproteobacteria</taxon>
        <taxon>Hyphomicrobiales</taxon>
        <taxon>Salinarimonadaceae</taxon>
        <taxon>Salinarimonas</taxon>
    </lineage>
</organism>
<gene>
    <name evidence="2" type="ORF">GCM10011322_33110</name>
</gene>
<evidence type="ECO:0000313" key="2">
    <source>
        <dbReference type="EMBL" id="GGK43350.1"/>
    </source>
</evidence>
<accession>A0A917QDH8</accession>
<dbReference type="RefSeq" id="WP_244645520.1">
    <property type="nucleotide sequence ID" value="NZ_BMMF01000010.1"/>
</dbReference>
<dbReference type="Proteomes" id="UP000600449">
    <property type="component" value="Unassembled WGS sequence"/>
</dbReference>
<comment type="caution">
    <text evidence="2">The sequence shown here is derived from an EMBL/GenBank/DDBJ whole genome shotgun (WGS) entry which is preliminary data.</text>
</comment>
<evidence type="ECO:0000313" key="3">
    <source>
        <dbReference type="Proteomes" id="UP000600449"/>
    </source>
</evidence>
<keyword evidence="3" id="KW-1185">Reference proteome</keyword>
<proteinExistence type="predicted"/>
<reference evidence="2 3" key="1">
    <citation type="journal article" date="2014" name="Int. J. Syst. Evol. Microbiol.">
        <title>Complete genome sequence of Corynebacterium casei LMG S-19264T (=DSM 44701T), isolated from a smear-ripened cheese.</title>
        <authorList>
            <consortium name="US DOE Joint Genome Institute (JGI-PGF)"/>
            <person name="Walter F."/>
            <person name="Albersmeier A."/>
            <person name="Kalinowski J."/>
            <person name="Ruckert C."/>
        </authorList>
    </citation>
    <scope>NUCLEOTIDE SEQUENCE [LARGE SCALE GENOMIC DNA]</scope>
    <source>
        <strain evidence="2 3">CGMCC 1.9161</strain>
    </source>
</reference>
<dbReference type="AlphaFoldDB" id="A0A917QDH8"/>
<name>A0A917QDH8_9HYPH</name>
<protein>
    <recommendedName>
        <fullName evidence="1">YjiS-like domain-containing protein</fullName>
    </recommendedName>
</protein>
<sequence length="90" mass="10274">MSTTCLDTTRATSVPLVSRTDPSRSSLVRMGAGFRAAYARIARAIRMRRAERILHEMPDHILHDIGIARGDIHDAIRNGRPWRDEPRQRL</sequence>
<feature type="domain" description="YjiS-like" evidence="1">
    <location>
        <begin position="39"/>
        <end position="73"/>
    </location>
</feature>
<evidence type="ECO:0000259" key="1">
    <source>
        <dbReference type="Pfam" id="PF06568"/>
    </source>
</evidence>
<dbReference type="EMBL" id="BMMF01000010">
    <property type="protein sequence ID" value="GGK43350.1"/>
    <property type="molecule type" value="Genomic_DNA"/>
</dbReference>
<dbReference type="InterPro" id="IPR009506">
    <property type="entry name" value="YjiS-like"/>
</dbReference>
<dbReference type="Pfam" id="PF06568">
    <property type="entry name" value="YjiS-like"/>
    <property type="match status" value="1"/>
</dbReference>